<evidence type="ECO:0000313" key="2">
    <source>
        <dbReference type="EMBL" id="KAK3316598.1"/>
    </source>
</evidence>
<name>A0AAE0I107_9PEZI</name>
<evidence type="ECO:0000313" key="3">
    <source>
        <dbReference type="Proteomes" id="UP001283341"/>
    </source>
</evidence>
<dbReference type="AlphaFoldDB" id="A0AAE0I107"/>
<accession>A0AAE0I107</accession>
<sequence>MGISHSTARWLAPLSFAVDFAAQTYGMMISSPSMKEVHDANISFFSPQPFFIAGFFMPQQLFQLVWLYRLCRSPSSTSSSTSSVAKPPGSGTFNSDHPGPDNDENDQDVSTMVDFAPYYALGNFCIATWMIFWNQTALRTSNMFVLINTLAQLYYVSTRLPTMNLSSTNSILTHIVAKTFAGIGVLDLLHNTSVAYFDHQMTPSVLTKTLTGIGFASMALGSDWIFGSCLAYDLVALAVGQRQYGNESWGNLLAMYAGGTAVVVGLRNLIQPPYNGRGASGYSSLPSE</sequence>
<protein>
    <submittedName>
        <fullName evidence="2">Uncharacterized protein</fullName>
    </submittedName>
</protein>
<keyword evidence="3" id="KW-1185">Reference proteome</keyword>
<dbReference type="EMBL" id="JAUEDM010000005">
    <property type="protein sequence ID" value="KAK3316598.1"/>
    <property type="molecule type" value="Genomic_DNA"/>
</dbReference>
<proteinExistence type="predicted"/>
<evidence type="ECO:0000256" key="1">
    <source>
        <dbReference type="SAM" id="MobiDB-lite"/>
    </source>
</evidence>
<feature type="region of interest" description="Disordered" evidence="1">
    <location>
        <begin position="77"/>
        <end position="107"/>
    </location>
</feature>
<comment type="caution">
    <text evidence="2">The sequence shown here is derived from an EMBL/GenBank/DDBJ whole genome shotgun (WGS) entry which is preliminary data.</text>
</comment>
<reference evidence="2" key="1">
    <citation type="journal article" date="2023" name="Mol. Phylogenet. Evol.">
        <title>Genome-scale phylogeny and comparative genomics of the fungal order Sordariales.</title>
        <authorList>
            <person name="Hensen N."/>
            <person name="Bonometti L."/>
            <person name="Westerberg I."/>
            <person name="Brannstrom I.O."/>
            <person name="Guillou S."/>
            <person name="Cros-Aarteil S."/>
            <person name="Calhoun S."/>
            <person name="Haridas S."/>
            <person name="Kuo A."/>
            <person name="Mondo S."/>
            <person name="Pangilinan J."/>
            <person name="Riley R."/>
            <person name="LaButti K."/>
            <person name="Andreopoulos B."/>
            <person name="Lipzen A."/>
            <person name="Chen C."/>
            <person name="Yan M."/>
            <person name="Daum C."/>
            <person name="Ng V."/>
            <person name="Clum A."/>
            <person name="Steindorff A."/>
            <person name="Ohm R.A."/>
            <person name="Martin F."/>
            <person name="Silar P."/>
            <person name="Natvig D.O."/>
            <person name="Lalanne C."/>
            <person name="Gautier V."/>
            <person name="Ament-Velasquez S.L."/>
            <person name="Kruys A."/>
            <person name="Hutchinson M.I."/>
            <person name="Powell A.J."/>
            <person name="Barry K."/>
            <person name="Miller A.N."/>
            <person name="Grigoriev I.V."/>
            <person name="Debuchy R."/>
            <person name="Gladieux P."/>
            <person name="Hiltunen Thoren M."/>
            <person name="Johannesson H."/>
        </authorList>
    </citation>
    <scope>NUCLEOTIDE SEQUENCE</scope>
    <source>
        <strain evidence="2">CBS 118394</strain>
    </source>
</reference>
<organism evidence="2 3">
    <name type="scientific">Apodospora peruviana</name>
    <dbReference type="NCBI Taxonomy" id="516989"/>
    <lineage>
        <taxon>Eukaryota</taxon>
        <taxon>Fungi</taxon>
        <taxon>Dikarya</taxon>
        <taxon>Ascomycota</taxon>
        <taxon>Pezizomycotina</taxon>
        <taxon>Sordariomycetes</taxon>
        <taxon>Sordariomycetidae</taxon>
        <taxon>Sordariales</taxon>
        <taxon>Lasiosphaeriaceae</taxon>
        <taxon>Apodospora</taxon>
    </lineage>
</organism>
<reference evidence="2" key="2">
    <citation type="submission" date="2023-06" db="EMBL/GenBank/DDBJ databases">
        <authorList>
            <consortium name="Lawrence Berkeley National Laboratory"/>
            <person name="Haridas S."/>
            <person name="Hensen N."/>
            <person name="Bonometti L."/>
            <person name="Westerberg I."/>
            <person name="Brannstrom I.O."/>
            <person name="Guillou S."/>
            <person name="Cros-Aarteil S."/>
            <person name="Calhoun S."/>
            <person name="Kuo A."/>
            <person name="Mondo S."/>
            <person name="Pangilinan J."/>
            <person name="Riley R."/>
            <person name="Labutti K."/>
            <person name="Andreopoulos B."/>
            <person name="Lipzen A."/>
            <person name="Chen C."/>
            <person name="Yanf M."/>
            <person name="Daum C."/>
            <person name="Ng V."/>
            <person name="Clum A."/>
            <person name="Steindorff A."/>
            <person name="Ohm R."/>
            <person name="Martin F."/>
            <person name="Silar P."/>
            <person name="Natvig D."/>
            <person name="Lalanne C."/>
            <person name="Gautier V."/>
            <person name="Ament-Velasquez S.L."/>
            <person name="Kruys A."/>
            <person name="Hutchinson M.I."/>
            <person name="Powell A.J."/>
            <person name="Barry K."/>
            <person name="Miller A.N."/>
            <person name="Grigoriev I.V."/>
            <person name="Debuchy R."/>
            <person name="Gladieux P."/>
            <person name="Thoren M.H."/>
            <person name="Johannesson H."/>
        </authorList>
    </citation>
    <scope>NUCLEOTIDE SEQUENCE</scope>
    <source>
        <strain evidence="2">CBS 118394</strain>
    </source>
</reference>
<dbReference type="Proteomes" id="UP001283341">
    <property type="component" value="Unassembled WGS sequence"/>
</dbReference>
<gene>
    <name evidence="2" type="ORF">B0H66DRAFT_299308</name>
</gene>